<dbReference type="OrthoDB" id="9803322at2"/>
<protein>
    <submittedName>
        <fullName evidence="11">Phosphomannomutase/phosphoglucomutase</fullName>
        <ecNumber evidence="11">5.4.2.2</ecNumber>
    </submittedName>
</protein>
<dbReference type="CDD" id="cd03089">
    <property type="entry name" value="PMM_PGM"/>
    <property type="match status" value="1"/>
</dbReference>
<dbReference type="PANTHER" id="PTHR43771">
    <property type="entry name" value="PHOSPHOMANNOMUTASE"/>
    <property type="match status" value="1"/>
</dbReference>
<dbReference type="Pfam" id="PF02879">
    <property type="entry name" value="PGM_PMM_II"/>
    <property type="match status" value="1"/>
</dbReference>
<evidence type="ECO:0000313" key="12">
    <source>
        <dbReference type="Proteomes" id="UP000283786"/>
    </source>
</evidence>
<reference evidence="11 12" key="1">
    <citation type="submission" date="2020-08" db="EMBL/GenBank/DDBJ databases">
        <title>Genome sequence of Rhodobacteraceae bacterium Lw-13e.</title>
        <authorList>
            <person name="Poehlein A."/>
            <person name="Wolter L."/>
            <person name="Daniel R."/>
            <person name="Brinkhoff T."/>
        </authorList>
    </citation>
    <scope>NUCLEOTIDE SEQUENCE [LARGE SCALE GENOMIC DNA]</scope>
    <source>
        <strain evidence="11 12">Lw-13e</strain>
    </source>
</reference>
<keyword evidence="12" id="KW-1185">Reference proteome</keyword>
<dbReference type="Gene3D" id="3.40.120.10">
    <property type="entry name" value="Alpha-D-Glucose-1,6-Bisphosphate, subunit A, domain 3"/>
    <property type="match status" value="3"/>
</dbReference>
<dbReference type="GO" id="GO:0046872">
    <property type="term" value="F:metal ion binding"/>
    <property type="evidence" value="ECO:0007669"/>
    <property type="project" value="UniProtKB-KW"/>
</dbReference>
<dbReference type="InterPro" id="IPR005846">
    <property type="entry name" value="A-D-PHexomutase_a/b/a-III"/>
</dbReference>
<name>A0A418SB48_9RHOB</name>
<dbReference type="InterPro" id="IPR016055">
    <property type="entry name" value="A-D-PHexomutase_a/b/a-I/II/III"/>
</dbReference>
<evidence type="ECO:0000259" key="9">
    <source>
        <dbReference type="Pfam" id="PF02879"/>
    </source>
</evidence>
<dbReference type="GO" id="GO:0005975">
    <property type="term" value="P:carbohydrate metabolic process"/>
    <property type="evidence" value="ECO:0007669"/>
    <property type="project" value="InterPro"/>
</dbReference>
<organism evidence="11 12">
    <name type="scientific">Pseudooceanicola algae</name>
    <dbReference type="NCBI Taxonomy" id="1537215"/>
    <lineage>
        <taxon>Bacteria</taxon>
        <taxon>Pseudomonadati</taxon>
        <taxon>Pseudomonadota</taxon>
        <taxon>Alphaproteobacteria</taxon>
        <taxon>Rhodobacterales</taxon>
        <taxon>Paracoccaceae</taxon>
        <taxon>Pseudooceanicola</taxon>
    </lineage>
</organism>
<evidence type="ECO:0000313" key="11">
    <source>
        <dbReference type="EMBL" id="QPM91346.1"/>
    </source>
</evidence>
<comment type="cofactor">
    <cofactor evidence="1">
        <name>Mg(2+)</name>
        <dbReference type="ChEBI" id="CHEBI:18420"/>
    </cofactor>
</comment>
<evidence type="ECO:0000256" key="3">
    <source>
        <dbReference type="ARBA" id="ARBA00022553"/>
    </source>
</evidence>
<dbReference type="Pfam" id="PF00408">
    <property type="entry name" value="PGM_PMM_IV"/>
    <property type="match status" value="1"/>
</dbReference>
<evidence type="ECO:0000256" key="1">
    <source>
        <dbReference type="ARBA" id="ARBA00001946"/>
    </source>
</evidence>
<dbReference type="InterPro" id="IPR036900">
    <property type="entry name" value="A-D-PHexomutase_C_sf"/>
</dbReference>
<evidence type="ECO:0000259" key="7">
    <source>
        <dbReference type="Pfam" id="PF00408"/>
    </source>
</evidence>
<feature type="domain" description="Alpha-D-phosphohexomutase alpha/beta/alpha" evidence="8">
    <location>
        <begin position="25"/>
        <end position="154"/>
    </location>
</feature>
<dbReference type="InterPro" id="IPR005841">
    <property type="entry name" value="Alpha-D-phosphohexomutase_SF"/>
</dbReference>
<evidence type="ECO:0000256" key="2">
    <source>
        <dbReference type="ARBA" id="ARBA00010231"/>
    </source>
</evidence>
<keyword evidence="5" id="KW-0460">Magnesium</keyword>
<evidence type="ECO:0000256" key="5">
    <source>
        <dbReference type="ARBA" id="ARBA00022842"/>
    </source>
</evidence>
<keyword evidence="6 11" id="KW-0413">Isomerase</keyword>
<keyword evidence="4" id="KW-0479">Metal-binding</keyword>
<dbReference type="PANTHER" id="PTHR43771:SF2">
    <property type="entry name" value="PHOSPHOMANNOMUTASE_PHOSPHOGLUCOMUTASE"/>
    <property type="match status" value="1"/>
</dbReference>
<dbReference type="EMBL" id="CP060436">
    <property type="protein sequence ID" value="QPM91346.1"/>
    <property type="molecule type" value="Genomic_DNA"/>
</dbReference>
<dbReference type="GO" id="GO:0004614">
    <property type="term" value="F:phosphoglucomutase activity"/>
    <property type="evidence" value="ECO:0007669"/>
    <property type="project" value="UniProtKB-EC"/>
</dbReference>
<gene>
    <name evidence="11" type="primary">algC</name>
    <name evidence="11" type="ORF">PSAL_025990</name>
</gene>
<evidence type="ECO:0000259" key="8">
    <source>
        <dbReference type="Pfam" id="PF02878"/>
    </source>
</evidence>
<dbReference type="Pfam" id="PF02880">
    <property type="entry name" value="PGM_PMM_III"/>
    <property type="match status" value="1"/>
</dbReference>
<dbReference type="InterPro" id="IPR005843">
    <property type="entry name" value="A-D-PHexomutase_C"/>
</dbReference>
<feature type="domain" description="Alpha-D-phosphohexomutase C-terminal" evidence="7">
    <location>
        <begin position="434"/>
        <end position="483"/>
    </location>
</feature>
<dbReference type="AlphaFoldDB" id="A0A418SB48"/>
<dbReference type="SUPFAM" id="SSF55957">
    <property type="entry name" value="Phosphoglucomutase, C-terminal domain"/>
    <property type="match status" value="1"/>
</dbReference>
<dbReference type="Proteomes" id="UP000283786">
    <property type="component" value="Chromosome"/>
</dbReference>
<dbReference type="SUPFAM" id="SSF53738">
    <property type="entry name" value="Phosphoglucomutase, first 3 domains"/>
    <property type="match status" value="3"/>
</dbReference>
<feature type="domain" description="Alpha-D-phosphohexomutase alpha/beta/alpha" evidence="9">
    <location>
        <begin position="174"/>
        <end position="271"/>
    </location>
</feature>
<sequence length="498" mass="54142">MTKPISDVTPNTWEFLRDPMIKPTGFREYDARWKYPDEINLPGMTALGLGIGTQMHKRGIEPVMAVGNDYRDYSLAIKNALVLGLIQAGVTVKDIGPCITPMAYFSSFHLGVPGVAMVTASHNPNGWTGVKMGFAMPLTHGPDEMSELKEIVLEGKGEARAGGSYEFVEGVFEAYMDDLVGDFKMSRKLKVVCASGNGTAGAYGPEVLRRIGIEVVESHSTLDYTFPHYNPNPEAMEMLHDMSDTLKAAGADLALGFDGDGDRCGVVDDEGEEIFADKVGVIMARDLIKLYPGSTFVADVKSTGLFASDPALIEGGAKADYWKTGHSHMKRRVHELGALAGFEKSGHYFLAEPIGKGYDDGMRVAVEICKLMDRNPDMQMSDLRKALPKTYSTPTMSPYASDEEKYGILDRIVARLVADTQASGSFAGKPVKEVVTVNGARVILENGSWGLVRASSNTPNLVVVCESSESEEELRAIFKALDETIRTEPGVGDYDQTF</sequence>
<keyword evidence="3" id="KW-0597">Phosphoprotein</keyword>
<evidence type="ECO:0000259" key="10">
    <source>
        <dbReference type="Pfam" id="PF02880"/>
    </source>
</evidence>
<dbReference type="InterPro" id="IPR005844">
    <property type="entry name" value="A-D-PHexomutase_a/b/a-I"/>
</dbReference>
<evidence type="ECO:0000256" key="4">
    <source>
        <dbReference type="ARBA" id="ARBA00022723"/>
    </source>
</evidence>
<feature type="domain" description="Alpha-D-phosphohexomutase alpha/beta/alpha" evidence="10">
    <location>
        <begin position="277"/>
        <end position="391"/>
    </location>
</feature>
<dbReference type="EC" id="5.4.2.2" evidence="11"/>
<accession>A0A418SB48</accession>
<dbReference type="Gene3D" id="3.30.310.50">
    <property type="entry name" value="Alpha-D-phosphohexomutase, C-terminal domain"/>
    <property type="match status" value="1"/>
</dbReference>
<dbReference type="Pfam" id="PF02878">
    <property type="entry name" value="PGM_PMM_I"/>
    <property type="match status" value="1"/>
</dbReference>
<dbReference type="InterPro" id="IPR005845">
    <property type="entry name" value="A-D-PHexomutase_a/b/a-II"/>
</dbReference>
<dbReference type="PRINTS" id="PR00509">
    <property type="entry name" value="PGMPMM"/>
</dbReference>
<dbReference type="RefSeq" id="WP_119841056.1">
    <property type="nucleotide sequence ID" value="NZ_CP060436.1"/>
</dbReference>
<evidence type="ECO:0000256" key="6">
    <source>
        <dbReference type="ARBA" id="ARBA00023235"/>
    </source>
</evidence>
<comment type="similarity">
    <text evidence="2">Belongs to the phosphohexose mutase family.</text>
</comment>
<dbReference type="KEGG" id="palw:PSAL_025990"/>
<proteinExistence type="inferred from homology"/>